<dbReference type="Proteomes" id="UP000316726">
    <property type="component" value="Chromosome 1"/>
</dbReference>
<feature type="compositionally biased region" description="Basic residues" evidence="1">
    <location>
        <begin position="173"/>
        <end position="183"/>
    </location>
</feature>
<keyword evidence="4" id="KW-1185">Reference proteome</keyword>
<protein>
    <recommendedName>
        <fullName evidence="2">Programmed cell death protein 2 C-terminal domain-containing protein</fullName>
    </recommendedName>
</protein>
<dbReference type="GO" id="GO:0005737">
    <property type="term" value="C:cytoplasm"/>
    <property type="evidence" value="ECO:0007669"/>
    <property type="project" value="InterPro"/>
</dbReference>
<evidence type="ECO:0000313" key="4">
    <source>
        <dbReference type="Proteomes" id="UP000316726"/>
    </source>
</evidence>
<dbReference type="PANTHER" id="PTHR47762">
    <property type="entry name" value="OSJNBB0079B02.4 PROTEIN"/>
    <property type="match status" value="1"/>
</dbReference>
<gene>
    <name evidence="3" type="ORF">A3770_01p10010</name>
</gene>
<reference evidence="3 4" key="1">
    <citation type="submission" date="2018-07" db="EMBL/GenBank/DDBJ databases">
        <title>The complete nuclear genome of the prasinophyte Chloropicon primus (CCMP1205).</title>
        <authorList>
            <person name="Pombert J.-F."/>
            <person name="Otis C."/>
            <person name="Turmel M."/>
            <person name="Lemieux C."/>
        </authorList>
    </citation>
    <scope>NUCLEOTIDE SEQUENCE [LARGE SCALE GENOMIC DNA]</scope>
    <source>
        <strain evidence="3 4">CCMP1205</strain>
    </source>
</reference>
<sequence>MAVSVGLPGDLVGGAEGSVVDAYLCKVGGQPVLPKEVAKTIDKDVVTCPKCGVTLALVAQVSEAETKRGDDFLVCVFVCSEAACPDAWRHWTALRLRAEGSGVEEEEEEEEVEVVDSGKTEADPFGGDQSAEGDEDWWNDTSWNDTGDDVEVDDGLDIVAAFQKTSLGGTVKPKPKPKPKKKDGARAGDGGAVNCEEVCPSPNSFPAFRLHFAPEPRKQSRESKLDLRVKELVEEFENSEEGKARGRSQNQAEGSNGGASRGGKPSGEPEATWTNEEYESEPVDEKQFHKFLSQIDLEPSQCVRWYNEESASTDKHLLWPTKTNQPICSGGEEGGVPRCELCGGKRACKLQIMGGILSYIQEAMEWTGTQDSPSARGLEKANFVTVAVFCCERGCKEVLKEGGCSENLVAKEWCVAKHEE</sequence>
<feature type="compositionally biased region" description="Gly residues" evidence="1">
    <location>
        <begin position="255"/>
        <end position="265"/>
    </location>
</feature>
<feature type="region of interest" description="Disordered" evidence="1">
    <location>
        <begin position="100"/>
        <end position="138"/>
    </location>
</feature>
<organism evidence="3 4">
    <name type="scientific">Chloropicon primus</name>
    <dbReference type="NCBI Taxonomy" id="1764295"/>
    <lineage>
        <taxon>Eukaryota</taxon>
        <taxon>Viridiplantae</taxon>
        <taxon>Chlorophyta</taxon>
        <taxon>Chloropicophyceae</taxon>
        <taxon>Chloropicales</taxon>
        <taxon>Chloropicaceae</taxon>
        <taxon>Chloropicon</taxon>
    </lineage>
</organism>
<feature type="region of interest" description="Disordered" evidence="1">
    <location>
        <begin position="167"/>
        <end position="192"/>
    </location>
</feature>
<dbReference type="EMBL" id="CP031034">
    <property type="protein sequence ID" value="QDZ18483.1"/>
    <property type="molecule type" value="Genomic_DNA"/>
</dbReference>
<accession>A0A5B8MDI8</accession>
<evidence type="ECO:0000313" key="3">
    <source>
        <dbReference type="EMBL" id="QDZ18483.1"/>
    </source>
</evidence>
<dbReference type="AlphaFoldDB" id="A0A5B8MDI8"/>
<proteinExistence type="predicted"/>
<name>A0A5B8MDI8_9CHLO</name>
<dbReference type="OrthoDB" id="366284at2759"/>
<evidence type="ECO:0000259" key="2">
    <source>
        <dbReference type="Pfam" id="PF04194"/>
    </source>
</evidence>
<dbReference type="STRING" id="1764295.A0A5B8MDI8"/>
<evidence type="ECO:0000256" key="1">
    <source>
        <dbReference type="SAM" id="MobiDB-lite"/>
    </source>
</evidence>
<feature type="region of interest" description="Disordered" evidence="1">
    <location>
        <begin position="235"/>
        <end position="284"/>
    </location>
</feature>
<dbReference type="PANTHER" id="PTHR47762:SF2">
    <property type="entry name" value="OS04G0640800 PROTEIN"/>
    <property type="match status" value="1"/>
</dbReference>
<dbReference type="Pfam" id="PF04194">
    <property type="entry name" value="PDCD2_C"/>
    <property type="match status" value="1"/>
</dbReference>
<feature type="domain" description="Programmed cell death protein 2 C-terminal" evidence="2">
    <location>
        <begin position="286"/>
        <end position="416"/>
    </location>
</feature>
<dbReference type="InterPro" id="IPR007320">
    <property type="entry name" value="PDCD2_C"/>
</dbReference>
<feature type="compositionally biased region" description="Acidic residues" evidence="1">
    <location>
        <begin position="102"/>
        <end position="114"/>
    </location>
</feature>